<keyword evidence="3" id="KW-1185">Reference proteome</keyword>
<reference evidence="2 3" key="1">
    <citation type="journal article" date="2014" name="Genome Biol. Evol.">
        <title>The secreted proteins of Achlya hypogyna and Thraustotheca clavata identify the ancestral oomycete secretome and reveal gene acquisitions by horizontal gene transfer.</title>
        <authorList>
            <person name="Misner I."/>
            <person name="Blouin N."/>
            <person name="Leonard G."/>
            <person name="Richards T.A."/>
            <person name="Lane C.E."/>
        </authorList>
    </citation>
    <scope>NUCLEOTIDE SEQUENCE [LARGE SCALE GENOMIC DNA]</scope>
    <source>
        <strain evidence="2 3">ATCC 48635</strain>
    </source>
</reference>
<dbReference type="OrthoDB" id="19768at2759"/>
<feature type="region of interest" description="Disordered" evidence="1">
    <location>
        <begin position="82"/>
        <end position="101"/>
    </location>
</feature>
<dbReference type="PANTHER" id="PTHR14000:SF1">
    <property type="entry name" value="HISTONE H2A DEUBIQUITINASE (DUF3755)"/>
    <property type="match status" value="1"/>
</dbReference>
<dbReference type="Proteomes" id="UP000243579">
    <property type="component" value="Unassembled WGS sequence"/>
</dbReference>
<accession>A0A1V9YAX3</accession>
<proteinExistence type="predicted"/>
<evidence type="ECO:0000313" key="2">
    <source>
        <dbReference type="EMBL" id="OQR82871.1"/>
    </source>
</evidence>
<sequence>MSGPGYGRDAYMAFPAKAAAPHTSVYSTATAVWSAQELHLLHKGLTLYPAEEHDNVTRYIKIAATIPGKCIRDVAVKVRGMRTAQEKQPDPAPKRQKLEAVRAGHPQVLSSEIIGCRARARQQFQQLGWGNNVNILNAMRANLMAGDLANNVPLMAQFRDSCHSIFNKLHLVCSAVPPLQVKIDTSLIPPAMHHPSNQDSN</sequence>
<evidence type="ECO:0000313" key="3">
    <source>
        <dbReference type="Proteomes" id="UP000243579"/>
    </source>
</evidence>
<protein>
    <recommendedName>
        <fullName evidence="4">Myb-like domain-containing protein</fullName>
    </recommendedName>
</protein>
<dbReference type="AlphaFoldDB" id="A0A1V9YAX3"/>
<gene>
    <name evidence="2" type="ORF">ACHHYP_15364</name>
</gene>
<comment type="caution">
    <text evidence="2">The sequence shown here is derived from an EMBL/GenBank/DDBJ whole genome shotgun (WGS) entry which is preliminary data.</text>
</comment>
<evidence type="ECO:0008006" key="4">
    <source>
        <dbReference type="Google" id="ProtNLM"/>
    </source>
</evidence>
<evidence type="ECO:0000256" key="1">
    <source>
        <dbReference type="SAM" id="MobiDB-lite"/>
    </source>
</evidence>
<name>A0A1V9YAX3_ACHHY</name>
<dbReference type="PANTHER" id="PTHR14000">
    <property type="entry name" value="FINGER CCCH DOMAIN PROTEIN, PUTATIVE (DUF3755)-RELATED"/>
    <property type="match status" value="1"/>
</dbReference>
<organism evidence="2 3">
    <name type="scientific">Achlya hypogyna</name>
    <name type="common">Oomycete</name>
    <name type="synonym">Protoachlya hypogyna</name>
    <dbReference type="NCBI Taxonomy" id="1202772"/>
    <lineage>
        <taxon>Eukaryota</taxon>
        <taxon>Sar</taxon>
        <taxon>Stramenopiles</taxon>
        <taxon>Oomycota</taxon>
        <taxon>Saprolegniomycetes</taxon>
        <taxon>Saprolegniales</taxon>
        <taxon>Achlyaceae</taxon>
        <taxon>Achlya</taxon>
    </lineage>
</organism>
<dbReference type="EMBL" id="JNBR01002411">
    <property type="protein sequence ID" value="OQR82871.1"/>
    <property type="molecule type" value="Genomic_DNA"/>
</dbReference>
<dbReference type="Gene3D" id="1.10.10.60">
    <property type="entry name" value="Homeodomain-like"/>
    <property type="match status" value="1"/>
</dbReference>
<feature type="compositionally biased region" description="Basic and acidic residues" evidence="1">
    <location>
        <begin position="84"/>
        <end position="101"/>
    </location>
</feature>